<feature type="compositionally biased region" description="Basic and acidic residues" evidence="1">
    <location>
        <begin position="314"/>
        <end position="326"/>
    </location>
</feature>
<dbReference type="Proteomes" id="UP001055219">
    <property type="component" value="Unassembled WGS sequence"/>
</dbReference>
<evidence type="ECO:0000313" key="3">
    <source>
        <dbReference type="Proteomes" id="UP001055219"/>
    </source>
</evidence>
<accession>A0A9P9XUU9</accession>
<dbReference type="AlphaFoldDB" id="A0A9P9XUU9"/>
<dbReference type="RefSeq" id="XP_051359082.1">
    <property type="nucleotide sequence ID" value="XM_051509969.1"/>
</dbReference>
<feature type="compositionally biased region" description="Polar residues" evidence="1">
    <location>
        <begin position="34"/>
        <end position="43"/>
    </location>
</feature>
<feature type="region of interest" description="Disordered" evidence="1">
    <location>
        <begin position="366"/>
        <end position="534"/>
    </location>
</feature>
<proteinExistence type="predicted"/>
<name>A0A9P9XUU9_9HYPO</name>
<feature type="region of interest" description="Disordered" evidence="1">
    <location>
        <begin position="623"/>
        <end position="659"/>
    </location>
</feature>
<evidence type="ECO:0000256" key="1">
    <source>
        <dbReference type="SAM" id="MobiDB-lite"/>
    </source>
</evidence>
<feature type="compositionally biased region" description="Low complexity" evidence="1">
    <location>
        <begin position="717"/>
        <end position="730"/>
    </location>
</feature>
<reference evidence="2" key="1">
    <citation type="journal article" date="2021" name="J Fungi (Basel)">
        <title>Genomic and Metabolomic Analyses of the Marine Fungus Emericellopsis cladophorae: Insights into Saltwater Adaptability Mechanisms and Its Biosynthetic Potential.</title>
        <authorList>
            <person name="Goncalves M.F.M."/>
            <person name="Hilario S."/>
            <person name="Van de Peer Y."/>
            <person name="Esteves A.C."/>
            <person name="Alves A."/>
        </authorList>
    </citation>
    <scope>NUCLEOTIDE SEQUENCE</scope>
    <source>
        <strain evidence="2">MUM 19.33</strain>
    </source>
</reference>
<feature type="compositionally biased region" description="Low complexity" evidence="1">
    <location>
        <begin position="515"/>
        <end position="534"/>
    </location>
</feature>
<sequence length="870" mass="95214">MPRFAFPIPGRSKKQAQPPPNEPMSKAHRVLGSPQLSLDSKSQPWDARSYSGPSASPSEATASPTYGSARGQPRQHNRERDWSNESDILPHNSPAEGYEDAYSDYTGNLRNQPSSSTIRSWYDRTKQPLAVSQQTSASAMAKGLPSKAQRLLDMDNNHGNLATNSRQKPADLDLSLAIPGGRGKTQRFQPSGGPAGAYVARSPSVLSPLTPEWTKTRRRIQKRHTSEDLRQDHGSHRQPGTNDGQMPGPERLDELPSLYKHYEQMSFAQIMDGTQEPVKTAARPMRHALSSPDRLDDVDEQAASAVFHHQLTYSRDDVSRAPRDSHGTTTNTHSTHSSLCTQRTHPTQLGYPSQWNHPVQIVHAPTPTKAEHSPIDCGESVSSRHTRTSKASRRTEKSIRDADLQEKSVLMLSSDSEEDEDDRDSAQSPRKLASSSSVHTAPSLTGSGQTGTDDLEADDALYPGGLQPEPTRKRVSRAPAGFLTIPSQPLNKSPSPPMSTPSTGDPRMSWAEPLSLANSNSTASLSTTASSGGTAMVQEARAVTLVPAQGPEPASDEESDLEYDRPQHVMRDSILPSKTFEPQPLSPSSMEFYIQSPRSGDSDEHFMGLTRQEQMLIQALRHRRETRRQLHEAGGATQDNSRAHWRQSSKGHRSNTSEATITESTLNFDFPAPPSHKDNGLAGIMNRIQQDPMEDQPSNSRTTDGKGFALSPPPPSSRRSATSPASNTTPGLEPTAKLDVGAILEARTYKSEEYLKARACTGQNPQSPRDKFRRQRLPADRRRAAKEQLDTPTTSTDRRPAVADGKPSSSQRVQPDQGTDMPRPDSPISPDAFPSVPGRRRTLNSQSVRLSAFGPPAPANGEMGWWGDED</sequence>
<organism evidence="2 3">
    <name type="scientific">Emericellopsis cladophorae</name>
    <dbReference type="NCBI Taxonomy" id="2686198"/>
    <lineage>
        <taxon>Eukaryota</taxon>
        <taxon>Fungi</taxon>
        <taxon>Dikarya</taxon>
        <taxon>Ascomycota</taxon>
        <taxon>Pezizomycotina</taxon>
        <taxon>Sordariomycetes</taxon>
        <taxon>Hypocreomycetidae</taxon>
        <taxon>Hypocreales</taxon>
        <taxon>Bionectriaceae</taxon>
        <taxon>Emericellopsis</taxon>
    </lineage>
</organism>
<feature type="compositionally biased region" description="Polar residues" evidence="1">
    <location>
        <begin position="339"/>
        <end position="349"/>
    </location>
</feature>
<dbReference type="OrthoDB" id="5244050at2759"/>
<feature type="compositionally biased region" description="Low complexity" evidence="1">
    <location>
        <begin position="327"/>
        <end position="338"/>
    </location>
</feature>
<feature type="compositionally biased region" description="Polar residues" evidence="1">
    <location>
        <begin position="105"/>
        <end position="119"/>
    </location>
</feature>
<feature type="compositionally biased region" description="Polar residues" evidence="1">
    <location>
        <begin position="433"/>
        <end position="452"/>
    </location>
</feature>
<feature type="region of interest" description="Disordered" evidence="1">
    <location>
        <begin position="757"/>
        <end position="870"/>
    </location>
</feature>
<dbReference type="EMBL" id="JAGIXG020000077">
    <property type="protein sequence ID" value="KAI6778226.1"/>
    <property type="molecule type" value="Genomic_DNA"/>
</dbReference>
<reference evidence="2" key="2">
    <citation type="submission" date="2022-07" db="EMBL/GenBank/DDBJ databases">
        <authorList>
            <person name="Goncalves M.F.M."/>
            <person name="Hilario S."/>
            <person name="Van De Peer Y."/>
            <person name="Esteves A.C."/>
            <person name="Alves A."/>
        </authorList>
    </citation>
    <scope>NUCLEOTIDE SEQUENCE</scope>
    <source>
        <strain evidence="2">MUM 19.33</strain>
    </source>
</reference>
<feature type="compositionally biased region" description="Basic residues" evidence="1">
    <location>
        <begin position="643"/>
        <end position="653"/>
    </location>
</feature>
<dbReference type="GeneID" id="75830610"/>
<feature type="compositionally biased region" description="Low complexity" evidence="1">
    <location>
        <begin position="51"/>
        <end position="64"/>
    </location>
</feature>
<protein>
    <submittedName>
        <fullName evidence="2">Uncharacterized protein</fullName>
    </submittedName>
</protein>
<keyword evidence="3" id="KW-1185">Reference proteome</keyword>
<feature type="compositionally biased region" description="Polar residues" evidence="1">
    <location>
        <begin position="807"/>
        <end position="817"/>
    </location>
</feature>
<feature type="compositionally biased region" description="Basic and acidic residues" evidence="1">
    <location>
        <begin position="777"/>
        <end position="789"/>
    </location>
</feature>
<gene>
    <name evidence="2" type="ORF">J7T54_004121</name>
</gene>
<evidence type="ECO:0000313" key="2">
    <source>
        <dbReference type="EMBL" id="KAI6778226.1"/>
    </source>
</evidence>
<feature type="region of interest" description="Disordered" evidence="1">
    <location>
        <begin position="691"/>
        <end position="739"/>
    </location>
</feature>
<comment type="caution">
    <text evidence="2">The sequence shown here is derived from an EMBL/GenBank/DDBJ whole genome shotgun (WGS) entry which is preliminary data.</text>
</comment>
<feature type="compositionally biased region" description="Basic and acidic residues" evidence="1">
    <location>
        <begin position="393"/>
        <end position="406"/>
    </location>
</feature>
<feature type="region of interest" description="Disordered" evidence="1">
    <location>
        <begin position="209"/>
        <end position="253"/>
    </location>
</feature>
<feature type="region of interest" description="Disordered" evidence="1">
    <location>
        <begin position="1"/>
        <end position="119"/>
    </location>
</feature>
<feature type="region of interest" description="Disordered" evidence="1">
    <location>
        <begin position="314"/>
        <end position="349"/>
    </location>
</feature>
<feature type="compositionally biased region" description="Basic and acidic residues" evidence="1">
    <location>
        <begin position="224"/>
        <end position="235"/>
    </location>
</feature>